<evidence type="ECO:0000256" key="1">
    <source>
        <dbReference type="ARBA" id="ARBA00004141"/>
    </source>
</evidence>
<keyword evidence="3 5" id="KW-1133">Transmembrane helix</keyword>
<name>A0A0N0IXT0_CHRID</name>
<sequence length="192" mass="22475">MKNYSVSSMKISETKEKKIIHRPTRYFDEQGNRIYNSFEYDLSYNPSYKGSERKRFFAKLIDILPFFLIFLIIGKEIAIVSFIYSVPCVIIFGAISETCWGTTLGKKVFKMKVIDDFGNHPGFLKSLSRNFLCLINFFPVFTDYIPPAHHTWEAEGTSMHLNNTIYKTYIVQENRIKEIKAMLQQKNIKTTH</sequence>
<feature type="transmembrane region" description="Helical" evidence="5">
    <location>
        <begin position="79"/>
        <end position="102"/>
    </location>
</feature>
<evidence type="ECO:0000313" key="8">
    <source>
        <dbReference type="Proteomes" id="UP000037953"/>
    </source>
</evidence>
<evidence type="ECO:0000256" key="3">
    <source>
        <dbReference type="ARBA" id="ARBA00022989"/>
    </source>
</evidence>
<gene>
    <name evidence="7" type="ORF">AOB46_00220</name>
</gene>
<comment type="caution">
    <text evidence="7">The sequence shown here is derived from an EMBL/GenBank/DDBJ whole genome shotgun (WGS) entry which is preliminary data.</text>
</comment>
<dbReference type="InterPro" id="IPR010432">
    <property type="entry name" value="RDD"/>
</dbReference>
<accession>A0A0N0IXT0</accession>
<dbReference type="Proteomes" id="UP000037953">
    <property type="component" value="Unassembled WGS sequence"/>
</dbReference>
<feature type="transmembrane region" description="Helical" evidence="5">
    <location>
        <begin position="56"/>
        <end position="73"/>
    </location>
</feature>
<protein>
    <recommendedName>
        <fullName evidence="6">RDD domain-containing protein</fullName>
    </recommendedName>
</protein>
<reference evidence="7 8" key="1">
    <citation type="journal article" date="2015" name="Genom Data">
        <title>Draft genome sequence of a multidrug-resistant Chryseobacterium indologenes isolate from Malaysia.</title>
        <authorList>
            <person name="Yu C.Y."/>
            <person name="Ang G.Y."/>
            <person name="Cheng H.J."/>
            <person name="Cheong Y.M."/>
            <person name="Yin W.F."/>
            <person name="Chan K.G."/>
        </authorList>
    </citation>
    <scope>NUCLEOTIDE SEQUENCE [LARGE SCALE GENOMIC DNA]</scope>
    <source>
        <strain evidence="7 8">CI_885</strain>
    </source>
</reference>
<keyword evidence="2 5" id="KW-0812">Transmembrane</keyword>
<dbReference type="GO" id="GO:0016020">
    <property type="term" value="C:membrane"/>
    <property type="evidence" value="ECO:0007669"/>
    <property type="project" value="UniProtKB-SubCell"/>
</dbReference>
<dbReference type="EMBL" id="LJOD01000001">
    <property type="protein sequence ID" value="KPE52494.1"/>
    <property type="molecule type" value="Genomic_DNA"/>
</dbReference>
<feature type="domain" description="RDD" evidence="6">
    <location>
        <begin position="54"/>
        <end position="145"/>
    </location>
</feature>
<evidence type="ECO:0000313" key="7">
    <source>
        <dbReference type="EMBL" id="KPE52494.1"/>
    </source>
</evidence>
<keyword evidence="4 5" id="KW-0472">Membrane</keyword>
<dbReference type="PATRIC" id="fig|253.9.peg.48"/>
<evidence type="ECO:0000256" key="4">
    <source>
        <dbReference type="ARBA" id="ARBA00023136"/>
    </source>
</evidence>
<evidence type="ECO:0000256" key="2">
    <source>
        <dbReference type="ARBA" id="ARBA00022692"/>
    </source>
</evidence>
<dbReference type="Pfam" id="PF06271">
    <property type="entry name" value="RDD"/>
    <property type="match status" value="1"/>
</dbReference>
<reference evidence="8" key="2">
    <citation type="submission" date="2015-09" db="EMBL/GenBank/DDBJ databases">
        <title>Draft genome sequence of a multidrug-resistant Chryseobacterium indologenes isolate from Malaysia.</title>
        <authorList>
            <person name="Yu C.Y."/>
            <person name="Ang G.Y."/>
            <person name="Chan K.-G."/>
        </authorList>
    </citation>
    <scope>NUCLEOTIDE SEQUENCE [LARGE SCALE GENOMIC DNA]</scope>
    <source>
        <strain evidence="8">CI_885</strain>
    </source>
</reference>
<comment type="subcellular location">
    <subcellularLocation>
        <location evidence="1">Membrane</location>
        <topology evidence="1">Multi-pass membrane protein</topology>
    </subcellularLocation>
</comment>
<proteinExistence type="predicted"/>
<organism evidence="7 8">
    <name type="scientific">Chryseobacterium indologenes</name>
    <name type="common">Flavobacterium indologenes</name>
    <dbReference type="NCBI Taxonomy" id="253"/>
    <lineage>
        <taxon>Bacteria</taxon>
        <taxon>Pseudomonadati</taxon>
        <taxon>Bacteroidota</taxon>
        <taxon>Flavobacteriia</taxon>
        <taxon>Flavobacteriales</taxon>
        <taxon>Weeksellaceae</taxon>
        <taxon>Chryseobacterium group</taxon>
        <taxon>Chryseobacterium</taxon>
    </lineage>
</organism>
<dbReference type="AlphaFoldDB" id="A0A0N0IXT0"/>
<evidence type="ECO:0000256" key="5">
    <source>
        <dbReference type="SAM" id="Phobius"/>
    </source>
</evidence>
<evidence type="ECO:0000259" key="6">
    <source>
        <dbReference type="Pfam" id="PF06271"/>
    </source>
</evidence>